<evidence type="ECO:0000313" key="1">
    <source>
        <dbReference type="EMBL" id="CAD6503437.1"/>
    </source>
</evidence>
<gene>
    <name evidence="1" type="ORF">BGTH12_LOCUS4795</name>
</gene>
<protein>
    <submittedName>
        <fullName evidence="1">BgTH12-03102</fullName>
    </submittedName>
</protein>
<comment type="caution">
    <text evidence="1">The sequence shown here is derived from an EMBL/GenBank/DDBJ whole genome shotgun (WGS) entry which is preliminary data.</text>
</comment>
<proteinExistence type="predicted"/>
<organism evidence="1 2">
    <name type="scientific">Blumeria graminis f. sp. triticale</name>
    <dbReference type="NCBI Taxonomy" id="1689686"/>
    <lineage>
        <taxon>Eukaryota</taxon>
        <taxon>Fungi</taxon>
        <taxon>Dikarya</taxon>
        <taxon>Ascomycota</taxon>
        <taxon>Pezizomycotina</taxon>
        <taxon>Leotiomycetes</taxon>
        <taxon>Erysiphales</taxon>
        <taxon>Erysiphaceae</taxon>
        <taxon>Blumeria</taxon>
    </lineage>
</organism>
<sequence>MDSPKISSTSLLFSSHTAEEIRDSILRAGNAAPGANGIPMAIIRHVWPLIEQQVLSLFNASLSTGNHPECFWNAILVVF</sequence>
<name>A0A9W4GFC6_BLUGR</name>
<dbReference type="EMBL" id="CAJHIT010000007">
    <property type="protein sequence ID" value="CAD6503437.1"/>
    <property type="molecule type" value="Genomic_DNA"/>
</dbReference>
<dbReference type="PANTHER" id="PTHR33481:SF1">
    <property type="entry name" value="ENDONUCLEASE_EXONUCLEASE_PHOSPHATASE DOMAIN-CONTAINING PROTEIN-RELATED"/>
    <property type="match status" value="1"/>
</dbReference>
<dbReference type="AlphaFoldDB" id="A0A9W4GFC6"/>
<evidence type="ECO:0000313" key="2">
    <source>
        <dbReference type="Proteomes" id="UP000683417"/>
    </source>
</evidence>
<dbReference type="Proteomes" id="UP000683417">
    <property type="component" value="Unassembled WGS sequence"/>
</dbReference>
<reference evidence="1" key="1">
    <citation type="submission" date="2020-10" db="EMBL/GenBank/DDBJ databases">
        <authorList>
            <person name="Muller C M."/>
        </authorList>
    </citation>
    <scope>NUCLEOTIDE SEQUENCE</scope>
    <source>
        <strain evidence="1">THUN-12</strain>
    </source>
</reference>
<dbReference type="PANTHER" id="PTHR33481">
    <property type="entry name" value="REVERSE TRANSCRIPTASE"/>
    <property type="match status" value="1"/>
</dbReference>
<accession>A0A9W4GFC6</accession>